<dbReference type="KEGG" id="llu:AKJ09_06933"/>
<evidence type="ECO:0000256" key="3">
    <source>
        <dbReference type="ARBA" id="ARBA00022691"/>
    </source>
</evidence>
<dbReference type="PANTHER" id="PTHR43464:SF19">
    <property type="entry name" value="UBIQUINONE BIOSYNTHESIS O-METHYLTRANSFERASE, MITOCHONDRIAL"/>
    <property type="match status" value="1"/>
</dbReference>
<evidence type="ECO:0000256" key="1">
    <source>
        <dbReference type="ARBA" id="ARBA00022603"/>
    </source>
</evidence>
<dbReference type="SUPFAM" id="SSF53335">
    <property type="entry name" value="S-adenosyl-L-methionine-dependent methyltransferases"/>
    <property type="match status" value="1"/>
</dbReference>
<dbReference type="InterPro" id="IPR029063">
    <property type="entry name" value="SAM-dependent_MTases_sf"/>
</dbReference>
<dbReference type="PANTHER" id="PTHR43464">
    <property type="entry name" value="METHYLTRANSFERASE"/>
    <property type="match status" value="1"/>
</dbReference>
<dbReference type="AlphaFoldDB" id="A0A0K1Q4G1"/>
<accession>A0A0K1Q4G1</accession>
<proteinExistence type="predicted"/>
<dbReference type="CDD" id="cd02440">
    <property type="entry name" value="AdoMet_MTases"/>
    <property type="match status" value="1"/>
</dbReference>
<dbReference type="GO" id="GO:0008168">
    <property type="term" value="F:methyltransferase activity"/>
    <property type="evidence" value="ECO:0007669"/>
    <property type="project" value="UniProtKB-KW"/>
</dbReference>
<keyword evidence="3" id="KW-0949">S-adenosyl-L-methionine</keyword>
<keyword evidence="1" id="KW-0489">Methyltransferase</keyword>
<sequence>MSEAEDFWERRWREMAPPRALRPSPVMVSFVAELEAGRALDLGCARGDDAIWLATRGWRVTAVDIATSALVAARARSEGLAIDYQQHDLGESFPEGEFDLVSAQYLQSPVAFPRARVLQRAARAVARGGLLLVVEHASHRPWGHKPEHDVVFPPAEELAVEIGVEPAEWCTVFLGRREREAKGPNGEIALVADNIVAFRRTI</sequence>
<dbReference type="STRING" id="1391654.AKJ09_06933"/>
<name>A0A0K1Q4G1_9BACT</name>
<organism evidence="5 6">
    <name type="scientific">Labilithrix luteola</name>
    <dbReference type="NCBI Taxonomy" id="1391654"/>
    <lineage>
        <taxon>Bacteria</taxon>
        <taxon>Pseudomonadati</taxon>
        <taxon>Myxococcota</taxon>
        <taxon>Polyangia</taxon>
        <taxon>Polyangiales</taxon>
        <taxon>Labilitrichaceae</taxon>
        <taxon>Labilithrix</taxon>
    </lineage>
</organism>
<keyword evidence="6" id="KW-1185">Reference proteome</keyword>
<evidence type="ECO:0000313" key="5">
    <source>
        <dbReference type="EMBL" id="AKV00270.1"/>
    </source>
</evidence>
<evidence type="ECO:0000256" key="2">
    <source>
        <dbReference type="ARBA" id="ARBA00022679"/>
    </source>
</evidence>
<dbReference type="OrthoDB" id="5298787at2"/>
<feature type="domain" description="Methyltransferase" evidence="4">
    <location>
        <begin position="40"/>
        <end position="129"/>
    </location>
</feature>
<gene>
    <name evidence="5" type="ORF">AKJ09_06933</name>
</gene>
<dbReference type="EMBL" id="CP012333">
    <property type="protein sequence ID" value="AKV00270.1"/>
    <property type="molecule type" value="Genomic_DNA"/>
</dbReference>
<dbReference type="Gene3D" id="3.40.50.150">
    <property type="entry name" value="Vaccinia Virus protein VP39"/>
    <property type="match status" value="1"/>
</dbReference>
<evidence type="ECO:0000259" key="4">
    <source>
        <dbReference type="Pfam" id="PF13649"/>
    </source>
</evidence>
<protein>
    <submittedName>
        <fullName evidence="5">Thioredoxin reductase</fullName>
    </submittedName>
</protein>
<dbReference type="Pfam" id="PF13649">
    <property type="entry name" value="Methyltransf_25"/>
    <property type="match status" value="1"/>
</dbReference>
<evidence type="ECO:0000313" key="6">
    <source>
        <dbReference type="Proteomes" id="UP000064967"/>
    </source>
</evidence>
<reference evidence="5 6" key="1">
    <citation type="submission" date="2015-08" db="EMBL/GenBank/DDBJ databases">
        <authorList>
            <person name="Babu N.S."/>
            <person name="Beckwith C.J."/>
            <person name="Beseler K.G."/>
            <person name="Brison A."/>
            <person name="Carone J.V."/>
            <person name="Caskin T.P."/>
            <person name="Diamond M."/>
            <person name="Durham M.E."/>
            <person name="Foxe J.M."/>
            <person name="Go M."/>
            <person name="Henderson B.A."/>
            <person name="Jones I.B."/>
            <person name="McGettigan J.A."/>
            <person name="Micheletti S.J."/>
            <person name="Nasrallah M.E."/>
            <person name="Ortiz D."/>
            <person name="Piller C.R."/>
            <person name="Privatt S.R."/>
            <person name="Schneider S.L."/>
            <person name="Sharp S."/>
            <person name="Smith T.C."/>
            <person name="Stanton J.D."/>
            <person name="Ullery H.E."/>
            <person name="Wilson R.J."/>
            <person name="Serrano M.G."/>
            <person name="Buck G."/>
            <person name="Lee V."/>
            <person name="Wang Y."/>
            <person name="Carvalho R."/>
            <person name="Voegtly L."/>
            <person name="Shi R."/>
            <person name="Duckworth R."/>
            <person name="Johnson A."/>
            <person name="Loviza R."/>
            <person name="Walstead R."/>
            <person name="Shah Z."/>
            <person name="Kiflezghi M."/>
            <person name="Wade K."/>
            <person name="Ball S.L."/>
            <person name="Bradley K.W."/>
            <person name="Asai D.J."/>
            <person name="Bowman C.A."/>
            <person name="Russell D.A."/>
            <person name="Pope W.H."/>
            <person name="Jacobs-Sera D."/>
            <person name="Hendrix R.W."/>
            <person name="Hatfull G.F."/>
        </authorList>
    </citation>
    <scope>NUCLEOTIDE SEQUENCE [LARGE SCALE GENOMIC DNA]</scope>
    <source>
        <strain evidence="5 6">DSM 27648</strain>
    </source>
</reference>
<dbReference type="Proteomes" id="UP000064967">
    <property type="component" value="Chromosome"/>
</dbReference>
<dbReference type="RefSeq" id="WP_146651589.1">
    <property type="nucleotide sequence ID" value="NZ_CP012333.1"/>
</dbReference>
<dbReference type="InterPro" id="IPR041698">
    <property type="entry name" value="Methyltransf_25"/>
</dbReference>
<dbReference type="GO" id="GO:0032259">
    <property type="term" value="P:methylation"/>
    <property type="evidence" value="ECO:0007669"/>
    <property type="project" value="UniProtKB-KW"/>
</dbReference>
<keyword evidence="2" id="KW-0808">Transferase</keyword>